<protein>
    <submittedName>
        <fullName evidence="1">Uncharacterized protein</fullName>
    </submittedName>
</protein>
<keyword evidence="2" id="KW-1185">Reference proteome</keyword>
<gene>
    <name evidence="1" type="ORF">EVAR_69890_1</name>
</gene>
<accession>A0A4C1ZQ44</accession>
<comment type="caution">
    <text evidence="1">The sequence shown here is derived from an EMBL/GenBank/DDBJ whole genome shotgun (WGS) entry which is preliminary data.</text>
</comment>
<proteinExistence type="predicted"/>
<sequence length="84" mass="9735">MREDTSGEIDSQKPRNPSNFFLQRSRLDLARIFERLDEKIEFMSTKVLPAESTPTHPPKDMMAVEVTEHMIRSHKGGEDTFELT</sequence>
<name>A0A4C1ZQ44_EUMVA</name>
<evidence type="ECO:0000313" key="1">
    <source>
        <dbReference type="EMBL" id="GBP91001.1"/>
    </source>
</evidence>
<organism evidence="1 2">
    <name type="scientific">Eumeta variegata</name>
    <name type="common">Bagworm moth</name>
    <name type="synonym">Eumeta japonica</name>
    <dbReference type="NCBI Taxonomy" id="151549"/>
    <lineage>
        <taxon>Eukaryota</taxon>
        <taxon>Metazoa</taxon>
        <taxon>Ecdysozoa</taxon>
        <taxon>Arthropoda</taxon>
        <taxon>Hexapoda</taxon>
        <taxon>Insecta</taxon>
        <taxon>Pterygota</taxon>
        <taxon>Neoptera</taxon>
        <taxon>Endopterygota</taxon>
        <taxon>Lepidoptera</taxon>
        <taxon>Glossata</taxon>
        <taxon>Ditrysia</taxon>
        <taxon>Tineoidea</taxon>
        <taxon>Psychidae</taxon>
        <taxon>Oiketicinae</taxon>
        <taxon>Eumeta</taxon>
    </lineage>
</organism>
<dbReference type="AlphaFoldDB" id="A0A4C1ZQ44"/>
<dbReference type="Proteomes" id="UP000299102">
    <property type="component" value="Unassembled WGS sequence"/>
</dbReference>
<evidence type="ECO:0000313" key="2">
    <source>
        <dbReference type="Proteomes" id="UP000299102"/>
    </source>
</evidence>
<reference evidence="1 2" key="1">
    <citation type="journal article" date="2019" name="Commun. Biol.">
        <title>The bagworm genome reveals a unique fibroin gene that provides high tensile strength.</title>
        <authorList>
            <person name="Kono N."/>
            <person name="Nakamura H."/>
            <person name="Ohtoshi R."/>
            <person name="Tomita M."/>
            <person name="Numata K."/>
            <person name="Arakawa K."/>
        </authorList>
    </citation>
    <scope>NUCLEOTIDE SEQUENCE [LARGE SCALE GENOMIC DNA]</scope>
</reference>
<dbReference type="EMBL" id="BGZK01002132">
    <property type="protein sequence ID" value="GBP91001.1"/>
    <property type="molecule type" value="Genomic_DNA"/>
</dbReference>